<comment type="caution">
    <text evidence="1">The sequence shown here is derived from an EMBL/GenBank/DDBJ whole genome shotgun (WGS) entry which is preliminary data.</text>
</comment>
<keyword evidence="2" id="KW-1185">Reference proteome</keyword>
<dbReference type="AlphaFoldDB" id="A0A0X3TN30"/>
<dbReference type="EMBL" id="LQBP01000012">
    <property type="protein sequence ID" value="KUJ77177.1"/>
    <property type="molecule type" value="Genomic_DNA"/>
</dbReference>
<sequence length="67" mass="7490">MEEMMQLSQSRAEAYLHIAKSMVMNDFGLATEHMHADVVVALAAAMMQHEGAQIIADAFRAENLQRK</sequence>
<protein>
    <submittedName>
        <fullName evidence="1">Uncharacterized protein</fullName>
    </submittedName>
</protein>
<proteinExistence type="predicted"/>
<reference evidence="2" key="1">
    <citation type="submission" date="2015-12" db="EMBL/GenBank/DDBJ databases">
        <authorList>
            <person name="Zhang G."/>
            <person name="Stingl U."/>
        </authorList>
    </citation>
    <scope>NUCLEOTIDE SEQUENCE [LARGE SCALE GENOMIC DNA]</scope>
    <source>
        <strain evidence="2">ZGT108</strain>
    </source>
</reference>
<dbReference type="STRING" id="1685378.AVO44_18395"/>
<evidence type="ECO:0000313" key="1">
    <source>
        <dbReference type="EMBL" id="KUJ77177.1"/>
    </source>
</evidence>
<evidence type="ECO:0000313" key="2">
    <source>
        <dbReference type="Proteomes" id="UP000053690"/>
    </source>
</evidence>
<gene>
    <name evidence="1" type="ORF">AVO44_18395</name>
</gene>
<name>A0A0X3TN30_9RHOB</name>
<accession>A0A0X3TN30</accession>
<organism evidence="1 2">
    <name type="scientific">Ruegeria profundi</name>
    <dbReference type="NCBI Taxonomy" id="1685378"/>
    <lineage>
        <taxon>Bacteria</taxon>
        <taxon>Pseudomonadati</taxon>
        <taxon>Pseudomonadota</taxon>
        <taxon>Alphaproteobacteria</taxon>
        <taxon>Rhodobacterales</taxon>
        <taxon>Roseobacteraceae</taxon>
        <taxon>Ruegeria</taxon>
    </lineage>
</organism>
<dbReference type="Proteomes" id="UP000053690">
    <property type="component" value="Unassembled WGS sequence"/>
</dbReference>